<feature type="compositionally biased region" description="Polar residues" evidence="5">
    <location>
        <begin position="79"/>
        <end position="93"/>
    </location>
</feature>
<feature type="compositionally biased region" description="Polar residues" evidence="5">
    <location>
        <begin position="172"/>
        <end position="214"/>
    </location>
</feature>
<keyword evidence="1" id="KW-0479">Metal-binding</keyword>
<comment type="caution">
    <text evidence="7">The sequence shown here is derived from an EMBL/GenBank/DDBJ whole genome shotgun (WGS) entry which is preliminary data.</text>
</comment>
<evidence type="ECO:0000313" key="7">
    <source>
        <dbReference type="EMBL" id="ONH68985.1"/>
    </source>
</evidence>
<gene>
    <name evidence="7" type="ORF">BON22_1670</name>
</gene>
<feature type="region of interest" description="Disordered" evidence="5">
    <location>
        <begin position="77"/>
        <end position="107"/>
    </location>
</feature>
<evidence type="ECO:0000256" key="2">
    <source>
        <dbReference type="ARBA" id="ARBA00022771"/>
    </source>
</evidence>
<name>A0A1V2LBH2_CYBFA</name>
<dbReference type="STRING" id="36022.A0A1V2LBH2"/>
<dbReference type="Proteomes" id="UP000189513">
    <property type="component" value="Unassembled WGS sequence"/>
</dbReference>
<dbReference type="GO" id="GO:0008270">
    <property type="term" value="F:zinc ion binding"/>
    <property type="evidence" value="ECO:0007669"/>
    <property type="project" value="UniProtKB-KW"/>
</dbReference>
<evidence type="ECO:0000313" key="8">
    <source>
        <dbReference type="Proteomes" id="UP000189513"/>
    </source>
</evidence>
<accession>A0A1V2LBH2</accession>
<dbReference type="EMBL" id="MPUK01000002">
    <property type="protein sequence ID" value="ONH68985.1"/>
    <property type="molecule type" value="Genomic_DNA"/>
</dbReference>
<sequence>MSNLNLVNFDRTHNNDQIDTAIQQALSSFDPHEQQLRAHQDKGSVPIDPSIGSVTDKAVAAAAANAATFARNTAQAAVNSSKIPGQRQQQSGPKISKPRVNKPGQKFGAKKKSWVWNWFIQDLEDCNLATCDFCGKSIRRLSSDKGSPKKLGEHLKTHKIDRQTVNSRRESMIQQPPNNENRPFFNTLNGPNNTIYKPQPIQQQQDSEAPTSAEPQDEQDDLDHTLFDQSPYSRTKFQKEVMRFLSENKLPQSIVQSHSFKQLVYSLKPSAVNDLNDLNSMYQEVFQSADKVMNVVGDQQGSQHPHPHQHDHQRQHEVGHESQSEEEDRGDPKIANVDDLNDGWV</sequence>
<proteinExistence type="predicted"/>
<evidence type="ECO:0000256" key="1">
    <source>
        <dbReference type="ARBA" id="ARBA00022723"/>
    </source>
</evidence>
<feature type="compositionally biased region" description="Basic and acidic residues" evidence="5">
    <location>
        <begin position="308"/>
        <end position="323"/>
    </location>
</feature>
<keyword evidence="8" id="KW-1185">Reference proteome</keyword>
<dbReference type="PROSITE" id="PS50808">
    <property type="entry name" value="ZF_BED"/>
    <property type="match status" value="1"/>
</dbReference>
<keyword evidence="3" id="KW-0862">Zinc</keyword>
<reference evidence="8" key="1">
    <citation type="journal article" date="2017" name="Genome Announc.">
        <title>Genome sequences of Cyberlindnera fabianii 65, Pichia kudriavzevii 129, and Saccharomyces cerevisiae 131 isolated from fermented masau fruits in Zimbabwe.</title>
        <authorList>
            <person name="van Rijswijck I.M.H."/>
            <person name="Derks M.F.L."/>
            <person name="Abee T."/>
            <person name="de Ridder D."/>
            <person name="Smid E.J."/>
        </authorList>
    </citation>
    <scope>NUCLEOTIDE SEQUENCE [LARGE SCALE GENOMIC DNA]</scope>
    <source>
        <strain evidence="8">65</strain>
    </source>
</reference>
<keyword evidence="2 4" id="KW-0863">Zinc-finger</keyword>
<feature type="domain" description="BED-type" evidence="6">
    <location>
        <begin position="110"/>
        <end position="165"/>
    </location>
</feature>
<evidence type="ECO:0000256" key="3">
    <source>
        <dbReference type="ARBA" id="ARBA00022833"/>
    </source>
</evidence>
<dbReference type="GO" id="GO:0003677">
    <property type="term" value="F:DNA binding"/>
    <property type="evidence" value="ECO:0007669"/>
    <property type="project" value="InterPro"/>
</dbReference>
<dbReference type="SMART" id="SM00614">
    <property type="entry name" value="ZnF_BED"/>
    <property type="match status" value="1"/>
</dbReference>
<feature type="compositionally biased region" description="Basic and acidic residues" evidence="5">
    <location>
        <begin position="142"/>
        <end position="171"/>
    </location>
</feature>
<evidence type="ECO:0000259" key="6">
    <source>
        <dbReference type="PROSITE" id="PS50808"/>
    </source>
</evidence>
<feature type="region of interest" description="Disordered" evidence="5">
    <location>
        <begin position="142"/>
        <end position="231"/>
    </location>
</feature>
<protein>
    <recommendedName>
        <fullName evidence="6">BED-type domain-containing protein</fullName>
    </recommendedName>
</protein>
<dbReference type="VEuPathDB" id="FungiDB:BON22_1670"/>
<organism evidence="7 8">
    <name type="scientific">Cyberlindnera fabianii</name>
    <name type="common">Yeast</name>
    <name type="synonym">Hansenula fabianii</name>
    <dbReference type="NCBI Taxonomy" id="36022"/>
    <lineage>
        <taxon>Eukaryota</taxon>
        <taxon>Fungi</taxon>
        <taxon>Dikarya</taxon>
        <taxon>Ascomycota</taxon>
        <taxon>Saccharomycotina</taxon>
        <taxon>Saccharomycetes</taxon>
        <taxon>Phaffomycetales</taxon>
        <taxon>Phaffomycetaceae</taxon>
        <taxon>Cyberlindnera</taxon>
    </lineage>
</organism>
<dbReference type="OMA" id="PKKLGEH"/>
<dbReference type="AlphaFoldDB" id="A0A1V2LBH2"/>
<evidence type="ECO:0000256" key="5">
    <source>
        <dbReference type="SAM" id="MobiDB-lite"/>
    </source>
</evidence>
<feature type="region of interest" description="Disordered" evidence="5">
    <location>
        <begin position="297"/>
        <end position="345"/>
    </location>
</feature>
<dbReference type="InterPro" id="IPR003656">
    <property type="entry name" value="Znf_BED"/>
</dbReference>
<evidence type="ECO:0000256" key="4">
    <source>
        <dbReference type="PROSITE-ProRule" id="PRU00027"/>
    </source>
</evidence>